<comment type="caution">
    <text evidence="2">The sequence shown here is derived from an EMBL/GenBank/DDBJ whole genome shotgun (WGS) entry which is preliminary data.</text>
</comment>
<dbReference type="CDD" id="cd05399">
    <property type="entry name" value="NT_Rel-Spo_like"/>
    <property type="match status" value="1"/>
</dbReference>
<dbReference type="Proteomes" id="UP001422074">
    <property type="component" value="Unassembled WGS sequence"/>
</dbReference>
<dbReference type="Gene3D" id="1.10.287.860">
    <property type="entry name" value="Nucleotidyltransferase"/>
    <property type="match status" value="1"/>
</dbReference>
<dbReference type="InterPro" id="IPR007685">
    <property type="entry name" value="RelA_SpoT"/>
</dbReference>
<keyword evidence="3" id="KW-1185">Reference proteome</keyword>
<dbReference type="Gene3D" id="3.30.460.10">
    <property type="entry name" value="Beta Polymerase, domain 2"/>
    <property type="match status" value="1"/>
</dbReference>
<dbReference type="EMBL" id="JBDFRB010000003">
    <property type="protein sequence ID" value="MEN2743725.1"/>
    <property type="molecule type" value="Genomic_DNA"/>
</dbReference>
<evidence type="ECO:0000259" key="1">
    <source>
        <dbReference type="SMART" id="SM00954"/>
    </source>
</evidence>
<dbReference type="PANTHER" id="PTHR41773">
    <property type="entry name" value="GTP PYROPHOSPHATASE-RELATED"/>
    <property type="match status" value="1"/>
</dbReference>
<proteinExistence type="predicted"/>
<dbReference type="Pfam" id="PF04607">
    <property type="entry name" value="RelA_SpoT"/>
    <property type="match status" value="1"/>
</dbReference>
<organism evidence="2 3">
    <name type="scientific">Sinomonas halotolerans</name>
    <dbReference type="NCBI Taxonomy" id="1644133"/>
    <lineage>
        <taxon>Bacteria</taxon>
        <taxon>Bacillati</taxon>
        <taxon>Actinomycetota</taxon>
        <taxon>Actinomycetes</taxon>
        <taxon>Micrococcales</taxon>
        <taxon>Micrococcaceae</taxon>
        <taxon>Sinomonas</taxon>
    </lineage>
</organism>
<dbReference type="SMART" id="SM00954">
    <property type="entry name" value="RelA_SpoT"/>
    <property type="match status" value="1"/>
</dbReference>
<dbReference type="PANTHER" id="PTHR41773:SF1">
    <property type="entry name" value="RELA_SPOT DOMAIN-CONTAINING PROTEIN"/>
    <property type="match status" value="1"/>
</dbReference>
<dbReference type="InterPro" id="IPR043519">
    <property type="entry name" value="NT_sf"/>
</dbReference>
<accession>A0ABU9WX10</accession>
<name>A0ABU9WX10_9MICC</name>
<protein>
    <submittedName>
        <fullName evidence="2">(P)ppGpp synthetase</fullName>
    </submittedName>
</protein>
<evidence type="ECO:0000313" key="2">
    <source>
        <dbReference type="EMBL" id="MEN2743725.1"/>
    </source>
</evidence>
<reference evidence="2 3" key="1">
    <citation type="submission" date="2024-05" db="EMBL/GenBank/DDBJ databases">
        <title>Sinomonas sp. nov., isolated from a waste landfill.</title>
        <authorList>
            <person name="Zhao Y."/>
        </authorList>
    </citation>
    <scope>NUCLEOTIDE SEQUENCE [LARGE SCALE GENOMIC DNA]</scope>
    <source>
        <strain evidence="2 3">CCTCC AB2014300</strain>
    </source>
</reference>
<sequence length="366" mass="42156">MATNYELLDAGQRAIVDSAVQTYERVRPQLKNVTRDVLYTLRDIFADAEVTPLFITGRTKTVESFREKISRLDPPSEPGGEPTLKFPDPFRTLNDMVGVRVITKLPAENAAVANLIKRQRQTFDCRGDREKAIGSIESGTYGYSSRHLILRTLQNDVVRAYQAVFNPELPANGSYFFECQVRTIFAHAWSEIEHDIRFKSQDPRAWSPQFDRQFTATAAMLEVVEKEFAELHERYEAVRSYWDADAEGGEPLTPDRIRDVWRTLLPHVDRKVDDDWGWAAELLAAHGLVHTRQLVELLDAERITAVRKALDHRYSPGPDRLLDDLLLWQYGRGHIELTAEPADADQHSRRDSLERRLKQIDRFRLT</sequence>
<gene>
    <name evidence="2" type="ORF">ABCQ75_04135</name>
</gene>
<dbReference type="SUPFAM" id="SSF81301">
    <property type="entry name" value="Nucleotidyltransferase"/>
    <property type="match status" value="1"/>
</dbReference>
<feature type="domain" description="RelA/SpoT" evidence="1">
    <location>
        <begin position="57"/>
        <end position="204"/>
    </location>
</feature>
<dbReference type="RefSeq" id="WP_345883254.1">
    <property type="nucleotide sequence ID" value="NZ_JBDFRB010000003.1"/>
</dbReference>
<evidence type="ECO:0000313" key="3">
    <source>
        <dbReference type="Proteomes" id="UP001422074"/>
    </source>
</evidence>